<dbReference type="EMBL" id="LR791050">
    <property type="protein sequence ID" value="CAB3266912.1"/>
    <property type="molecule type" value="mRNA"/>
</dbReference>
<gene>
    <name evidence="3" type="primary">Tex36</name>
</gene>
<dbReference type="AlphaFoldDB" id="A0A6F9DU08"/>
<evidence type="ECO:0000313" key="3">
    <source>
        <dbReference type="EMBL" id="CAB3266912.1"/>
    </source>
</evidence>
<dbReference type="PANTHER" id="PTHR35440:SF1">
    <property type="entry name" value="TESTIS-EXPRESSED PROTEIN 36"/>
    <property type="match status" value="1"/>
</dbReference>
<name>A0A6F9DU08_9ASCI</name>
<feature type="domain" description="Domain of unknown function with conserved HDNR motif" evidence="2">
    <location>
        <begin position="1"/>
        <end position="177"/>
    </location>
</feature>
<accession>A0A6F9DU08</accession>
<organism evidence="3">
    <name type="scientific">Phallusia mammillata</name>
    <dbReference type="NCBI Taxonomy" id="59560"/>
    <lineage>
        <taxon>Eukaryota</taxon>
        <taxon>Metazoa</taxon>
        <taxon>Chordata</taxon>
        <taxon>Tunicata</taxon>
        <taxon>Ascidiacea</taxon>
        <taxon>Phlebobranchia</taxon>
        <taxon>Ascidiidae</taxon>
        <taxon>Phallusia</taxon>
    </lineage>
</organism>
<reference evidence="3" key="1">
    <citation type="submission" date="2020-04" db="EMBL/GenBank/DDBJ databases">
        <authorList>
            <person name="Neveu A P."/>
        </authorList>
    </citation>
    <scope>NUCLEOTIDE SEQUENCE</scope>
    <source>
        <tissue evidence="3">Whole embryo</tissue>
    </source>
</reference>
<dbReference type="Pfam" id="PF15115">
    <property type="entry name" value="HDNR"/>
    <property type="match status" value="1"/>
</dbReference>
<evidence type="ECO:0000256" key="1">
    <source>
        <dbReference type="SAM" id="MobiDB-lite"/>
    </source>
</evidence>
<dbReference type="InterPro" id="IPR029369">
    <property type="entry name" value="HDNR"/>
</dbReference>
<sequence>MGKGRRFVPSQEEHGTWFTHRGMPTNIPSRESGTTTGIMLGNSLSDHSSHVKCPPLFQDKLKVPYKQQNPFSLHDNRNSFQDHGVYFGQGLGKQKTVFANGQHCSEDIVAWTEQNRRHKKNDINSLYREDFAVKERPLSCHCRRYSKFYTPSTSNLLSTPSNVTMWVGNDEIVPQTYLQTLANTQEPHLKANPWKYSYHAHTFAHSMLPKRTKVT</sequence>
<dbReference type="PANTHER" id="PTHR35440">
    <property type="entry name" value="TESTIS-EXPRESSED PROTEIN 36"/>
    <property type="match status" value="1"/>
</dbReference>
<proteinExistence type="evidence at transcript level"/>
<evidence type="ECO:0000259" key="2">
    <source>
        <dbReference type="Pfam" id="PF15115"/>
    </source>
</evidence>
<protein>
    <submittedName>
        <fullName evidence="3">Testis-expressed sequence 36 protein-like</fullName>
    </submittedName>
</protein>
<feature type="region of interest" description="Disordered" evidence="1">
    <location>
        <begin position="1"/>
        <end position="28"/>
    </location>
</feature>